<name>A0ABY4ZAK3_9ACTN</name>
<dbReference type="EMBL" id="CP099468">
    <property type="protein sequence ID" value="USQ86069.1"/>
    <property type="molecule type" value="Genomic_DNA"/>
</dbReference>
<sequence length="131" mass="13223">MIRHTCSDLDAVTSELNSRPRMTALGTVLALGIGLPLTAGVTPAYAQAQLSVTKTHTGDFARGGQGVYRVTVTNTGDESTPGATVLVDNLPEGLTVTALDIVSTDTGLVCNGGPGGQSFQCESGALFPGGS</sequence>
<protein>
    <recommendedName>
        <fullName evidence="3">DUF11 domain-containing protein</fullName>
    </recommendedName>
</protein>
<proteinExistence type="predicted"/>
<evidence type="ECO:0000313" key="1">
    <source>
        <dbReference type="EMBL" id="USQ86069.1"/>
    </source>
</evidence>
<accession>A0ABY4ZAK3</accession>
<evidence type="ECO:0008006" key="3">
    <source>
        <dbReference type="Google" id="ProtNLM"/>
    </source>
</evidence>
<reference evidence="1" key="1">
    <citation type="submission" date="2022-06" db="EMBL/GenBank/DDBJ databases">
        <title>Complete genome sequence of soil microorganisms Streptomyces sp. Qhu-M197 isolated from Alpine meadows habitats on the Tibetan Plateau.</title>
        <authorList>
            <person name="Zhang B."/>
            <person name="Xiang X."/>
            <person name="Fan J."/>
        </authorList>
    </citation>
    <scope>NUCLEOTIDE SEQUENCE</scope>
    <source>
        <strain evidence="1">Qhu-M197</strain>
    </source>
</reference>
<evidence type="ECO:0000313" key="2">
    <source>
        <dbReference type="Proteomes" id="UP001056374"/>
    </source>
</evidence>
<gene>
    <name evidence="1" type="ORF">NFX46_21550</name>
</gene>
<dbReference type="Proteomes" id="UP001056374">
    <property type="component" value="Chromosome"/>
</dbReference>
<organism evidence="1 2">
    <name type="scientific">Streptomyces phaeoluteigriseus</name>
    <dbReference type="NCBI Taxonomy" id="114686"/>
    <lineage>
        <taxon>Bacteria</taxon>
        <taxon>Bacillati</taxon>
        <taxon>Actinomycetota</taxon>
        <taxon>Actinomycetes</taxon>
        <taxon>Kitasatosporales</taxon>
        <taxon>Streptomycetaceae</taxon>
        <taxon>Streptomyces</taxon>
        <taxon>Streptomyces aurantiacus group</taxon>
    </lineage>
</organism>
<dbReference type="RefSeq" id="WP_252551346.1">
    <property type="nucleotide sequence ID" value="NZ_CP099468.1"/>
</dbReference>
<keyword evidence="2" id="KW-1185">Reference proteome</keyword>